<feature type="domain" description="CMP/dCMP-type deaminase" evidence="8">
    <location>
        <begin position="6"/>
        <end position="117"/>
    </location>
</feature>
<evidence type="ECO:0000256" key="3">
    <source>
        <dbReference type="ARBA" id="ARBA00022694"/>
    </source>
</evidence>
<keyword evidence="6" id="KW-0862">Zinc</keyword>
<dbReference type="GO" id="GO:0002100">
    <property type="term" value="P:tRNA wobble adenosine to inosine editing"/>
    <property type="evidence" value="ECO:0007669"/>
    <property type="project" value="InterPro"/>
</dbReference>
<dbReference type="PANTHER" id="PTHR11079">
    <property type="entry name" value="CYTOSINE DEAMINASE FAMILY MEMBER"/>
    <property type="match status" value="1"/>
</dbReference>
<name>A0A6J6ICI3_9ZZZZ</name>
<dbReference type="PANTHER" id="PTHR11079:SF202">
    <property type="entry name" value="TRNA-SPECIFIC ADENOSINE DEAMINASE"/>
    <property type="match status" value="1"/>
</dbReference>
<evidence type="ECO:0000313" key="10">
    <source>
        <dbReference type="EMBL" id="CAB4654848.1"/>
    </source>
</evidence>
<keyword evidence="4" id="KW-0479">Metal-binding</keyword>
<reference evidence="9" key="1">
    <citation type="submission" date="2020-05" db="EMBL/GenBank/DDBJ databases">
        <authorList>
            <person name="Chiriac C."/>
            <person name="Salcher M."/>
            <person name="Ghai R."/>
            <person name="Kavagutti S V."/>
        </authorList>
    </citation>
    <scope>NUCLEOTIDE SEQUENCE</scope>
</reference>
<proteinExistence type="inferred from homology"/>
<sequence>MSQAQRSYVEAMQQAIEVAKVGPITGDLPIAALVLNEQGEVIAGAVNQREALQDPTAHAEVLVLREAAAIRGDWHLSGCTLVVTLEPCPMCAGAAVLSRIDRIVFGAWNEEYGACGSHWDLPRDKRMNHRPEVIAGILADECGNLVRDFMAEQRMQEDS</sequence>
<evidence type="ECO:0000256" key="1">
    <source>
        <dbReference type="ARBA" id="ARBA00001947"/>
    </source>
</evidence>
<dbReference type="InterPro" id="IPR016193">
    <property type="entry name" value="Cytidine_deaminase-like"/>
</dbReference>
<dbReference type="GO" id="GO:0046872">
    <property type="term" value="F:metal ion binding"/>
    <property type="evidence" value="ECO:0007669"/>
    <property type="project" value="UniProtKB-KW"/>
</dbReference>
<comment type="cofactor">
    <cofactor evidence="1">
        <name>Zn(2+)</name>
        <dbReference type="ChEBI" id="CHEBI:29105"/>
    </cofactor>
</comment>
<dbReference type="PROSITE" id="PS51747">
    <property type="entry name" value="CYT_DCMP_DEAMINASES_2"/>
    <property type="match status" value="1"/>
</dbReference>
<dbReference type="GO" id="GO:0052717">
    <property type="term" value="F:tRNA-specific adenosine-34 deaminase activity"/>
    <property type="evidence" value="ECO:0007669"/>
    <property type="project" value="UniProtKB-EC"/>
</dbReference>
<gene>
    <name evidence="9" type="ORF">UFOPK1908_00804</name>
    <name evidence="10" type="ORF">UFOPK2282_00155</name>
    <name evidence="11" type="ORF">UFOPK3576_01467</name>
</gene>
<dbReference type="Gene3D" id="3.40.140.10">
    <property type="entry name" value="Cytidine Deaminase, domain 2"/>
    <property type="match status" value="1"/>
</dbReference>
<dbReference type="HAMAP" id="MF_00972">
    <property type="entry name" value="tRNA_aden_deaminase"/>
    <property type="match status" value="1"/>
</dbReference>
<dbReference type="EMBL" id="CAEZWR010000011">
    <property type="protein sequence ID" value="CAB4654848.1"/>
    <property type="molecule type" value="Genomic_DNA"/>
</dbReference>
<dbReference type="Pfam" id="PF00383">
    <property type="entry name" value="dCMP_cyt_deam_1"/>
    <property type="match status" value="1"/>
</dbReference>
<evidence type="ECO:0000313" key="11">
    <source>
        <dbReference type="EMBL" id="CAB4916765.1"/>
    </source>
</evidence>
<comment type="catalytic activity">
    <reaction evidence="7">
        <text>adenosine(34) in tRNA + H2O + H(+) = inosine(34) in tRNA + NH4(+)</text>
        <dbReference type="Rhea" id="RHEA:43168"/>
        <dbReference type="Rhea" id="RHEA-COMP:10373"/>
        <dbReference type="Rhea" id="RHEA-COMP:10374"/>
        <dbReference type="ChEBI" id="CHEBI:15377"/>
        <dbReference type="ChEBI" id="CHEBI:15378"/>
        <dbReference type="ChEBI" id="CHEBI:28938"/>
        <dbReference type="ChEBI" id="CHEBI:74411"/>
        <dbReference type="ChEBI" id="CHEBI:82852"/>
        <dbReference type="EC" id="3.5.4.33"/>
    </reaction>
</comment>
<organism evidence="9">
    <name type="scientific">freshwater metagenome</name>
    <dbReference type="NCBI Taxonomy" id="449393"/>
    <lineage>
        <taxon>unclassified sequences</taxon>
        <taxon>metagenomes</taxon>
        <taxon>ecological metagenomes</taxon>
    </lineage>
</organism>
<evidence type="ECO:0000256" key="7">
    <source>
        <dbReference type="ARBA" id="ARBA00048045"/>
    </source>
</evidence>
<evidence type="ECO:0000256" key="2">
    <source>
        <dbReference type="ARBA" id="ARBA00012740"/>
    </source>
</evidence>
<dbReference type="SUPFAM" id="SSF53927">
    <property type="entry name" value="Cytidine deaminase-like"/>
    <property type="match status" value="1"/>
</dbReference>
<evidence type="ECO:0000256" key="6">
    <source>
        <dbReference type="ARBA" id="ARBA00022833"/>
    </source>
</evidence>
<evidence type="ECO:0000256" key="5">
    <source>
        <dbReference type="ARBA" id="ARBA00022801"/>
    </source>
</evidence>
<dbReference type="InterPro" id="IPR028883">
    <property type="entry name" value="tRNA_aden_deaminase"/>
</dbReference>
<dbReference type="CDD" id="cd01285">
    <property type="entry name" value="nucleoside_deaminase"/>
    <property type="match status" value="1"/>
</dbReference>
<protein>
    <recommendedName>
        <fullName evidence="2">tRNA(adenine(34)) deaminase</fullName>
        <ecNumber evidence="2">3.5.4.33</ecNumber>
    </recommendedName>
</protein>
<dbReference type="EMBL" id="CAEZVB010000032">
    <property type="protein sequence ID" value="CAB4621204.1"/>
    <property type="molecule type" value="Genomic_DNA"/>
</dbReference>
<evidence type="ECO:0000313" key="9">
    <source>
        <dbReference type="EMBL" id="CAB4621204.1"/>
    </source>
</evidence>
<dbReference type="EC" id="3.5.4.33" evidence="2"/>
<evidence type="ECO:0000256" key="4">
    <source>
        <dbReference type="ARBA" id="ARBA00022723"/>
    </source>
</evidence>
<dbReference type="EMBL" id="CAFBMO010000084">
    <property type="protein sequence ID" value="CAB4916765.1"/>
    <property type="molecule type" value="Genomic_DNA"/>
</dbReference>
<accession>A0A6J6ICI3</accession>
<dbReference type="InterPro" id="IPR002125">
    <property type="entry name" value="CMP_dCMP_dom"/>
</dbReference>
<keyword evidence="5" id="KW-0378">Hydrolase</keyword>
<evidence type="ECO:0000259" key="8">
    <source>
        <dbReference type="PROSITE" id="PS51747"/>
    </source>
</evidence>
<dbReference type="AlphaFoldDB" id="A0A6J6ICI3"/>
<keyword evidence="3" id="KW-0819">tRNA processing</keyword>